<evidence type="ECO:0000256" key="3">
    <source>
        <dbReference type="ARBA" id="ARBA00022692"/>
    </source>
</evidence>
<evidence type="ECO:0000256" key="2">
    <source>
        <dbReference type="ARBA" id="ARBA00009190"/>
    </source>
</evidence>
<sequence length="195" mass="20933">DAFLSSISMILVSELGDETFIIAAIMAMRHPRVIILAGALGALAVMTVLSTALGLIVPNLISQNVVNKCAFVLYTFFGCRLLYIAWRADPNASIQEEMQEVEEKLEAGAGGQGRMMGRVRRILGRVCTPIFLEAFVLTFLAEWGDRSQITTIALAAHKNPYGVAIGGTIGHAFCTGLAVVGGRIIALRISQRLVA</sequence>
<dbReference type="GO" id="GO:0005384">
    <property type="term" value="F:manganese ion transmembrane transporter activity"/>
    <property type="evidence" value="ECO:0007669"/>
    <property type="project" value="TreeGrafter"/>
</dbReference>
<feature type="non-terminal residue" evidence="7">
    <location>
        <position position="195"/>
    </location>
</feature>
<dbReference type="GO" id="GO:0005794">
    <property type="term" value="C:Golgi apparatus"/>
    <property type="evidence" value="ECO:0007669"/>
    <property type="project" value="TreeGrafter"/>
</dbReference>
<keyword evidence="3 6" id="KW-0812">Transmembrane</keyword>
<evidence type="ECO:0000313" key="8">
    <source>
        <dbReference type="Proteomes" id="UP000002009"/>
    </source>
</evidence>
<evidence type="ECO:0000256" key="4">
    <source>
        <dbReference type="ARBA" id="ARBA00022989"/>
    </source>
</evidence>
<proteinExistence type="inferred from homology"/>
<gene>
    <name evidence="7" type="ORF">MICPUN_70678</name>
</gene>
<dbReference type="FunCoup" id="C1EDJ7">
    <property type="interactions" value="1732"/>
</dbReference>
<dbReference type="AlphaFoldDB" id="C1EDJ7"/>
<feature type="non-terminal residue" evidence="7">
    <location>
        <position position="1"/>
    </location>
</feature>
<dbReference type="Proteomes" id="UP000002009">
    <property type="component" value="Chromosome 11"/>
</dbReference>
<dbReference type="PANTHER" id="PTHR12608:SF9">
    <property type="entry name" value="GDT1-LIKE PROTEIN 3"/>
    <property type="match status" value="1"/>
</dbReference>
<dbReference type="InterPro" id="IPR001727">
    <property type="entry name" value="GDT1-like"/>
</dbReference>
<feature type="transmembrane region" description="Helical" evidence="6">
    <location>
        <begin position="65"/>
        <end position="86"/>
    </location>
</feature>
<organism evidence="7 8">
    <name type="scientific">Micromonas commoda (strain RCC299 / NOUM17 / CCMP2709)</name>
    <name type="common">Picoplanktonic green alga</name>
    <dbReference type="NCBI Taxonomy" id="296587"/>
    <lineage>
        <taxon>Eukaryota</taxon>
        <taxon>Viridiplantae</taxon>
        <taxon>Chlorophyta</taxon>
        <taxon>Mamiellophyceae</taxon>
        <taxon>Mamiellales</taxon>
        <taxon>Mamiellaceae</taxon>
        <taxon>Micromonas</taxon>
    </lineage>
</organism>
<comment type="subcellular location">
    <subcellularLocation>
        <location evidence="1 6">Membrane</location>
        <topology evidence="1 6">Multi-pass membrane protein</topology>
    </subcellularLocation>
</comment>
<dbReference type="eggNOG" id="KOG2881">
    <property type="taxonomic scope" value="Eukaryota"/>
</dbReference>
<dbReference type="GeneID" id="8247540"/>
<dbReference type="OrthoDB" id="442680at2759"/>
<dbReference type="EMBL" id="CP001330">
    <property type="protein sequence ID" value="ACO66069.1"/>
    <property type="molecule type" value="Genomic_DNA"/>
</dbReference>
<feature type="transmembrane region" description="Helical" evidence="6">
    <location>
        <begin position="122"/>
        <end position="141"/>
    </location>
</feature>
<dbReference type="GO" id="GO:0016020">
    <property type="term" value="C:membrane"/>
    <property type="evidence" value="ECO:0007669"/>
    <property type="project" value="UniProtKB-SubCell"/>
</dbReference>
<comment type="caution">
    <text evidence="6">Lacks conserved residue(s) required for the propagation of feature annotation.</text>
</comment>
<dbReference type="Pfam" id="PF01169">
    <property type="entry name" value="GDT1"/>
    <property type="match status" value="2"/>
</dbReference>
<evidence type="ECO:0000256" key="6">
    <source>
        <dbReference type="RuleBase" id="RU365102"/>
    </source>
</evidence>
<dbReference type="GO" id="GO:0015085">
    <property type="term" value="F:calcium ion transmembrane transporter activity"/>
    <property type="evidence" value="ECO:0007669"/>
    <property type="project" value="TreeGrafter"/>
</dbReference>
<keyword evidence="4 6" id="KW-1133">Transmembrane helix</keyword>
<dbReference type="RefSeq" id="XP_002504811.1">
    <property type="nucleotide sequence ID" value="XM_002504765.1"/>
</dbReference>
<dbReference type="PANTHER" id="PTHR12608">
    <property type="entry name" value="TRANSMEMBRANE PROTEIN HTP-1 RELATED"/>
    <property type="match status" value="1"/>
</dbReference>
<dbReference type="OMA" id="HAIACAM"/>
<keyword evidence="5 6" id="KW-0472">Membrane</keyword>
<accession>C1EDJ7</accession>
<dbReference type="InParanoid" id="C1EDJ7"/>
<dbReference type="GO" id="GO:0032468">
    <property type="term" value="P:Golgi calcium ion homeostasis"/>
    <property type="evidence" value="ECO:0007669"/>
    <property type="project" value="TreeGrafter"/>
</dbReference>
<evidence type="ECO:0000313" key="7">
    <source>
        <dbReference type="EMBL" id="ACO66069.1"/>
    </source>
</evidence>
<reference evidence="7 8" key="1">
    <citation type="journal article" date="2009" name="Science">
        <title>Green evolution and dynamic adaptations revealed by genomes of the marine picoeukaryotes Micromonas.</title>
        <authorList>
            <person name="Worden A.Z."/>
            <person name="Lee J.H."/>
            <person name="Mock T."/>
            <person name="Rouze P."/>
            <person name="Simmons M.P."/>
            <person name="Aerts A.L."/>
            <person name="Allen A.E."/>
            <person name="Cuvelier M.L."/>
            <person name="Derelle E."/>
            <person name="Everett M.V."/>
            <person name="Foulon E."/>
            <person name="Grimwood J."/>
            <person name="Gundlach H."/>
            <person name="Henrissat B."/>
            <person name="Napoli C."/>
            <person name="McDonald S.M."/>
            <person name="Parker M.S."/>
            <person name="Rombauts S."/>
            <person name="Salamov A."/>
            <person name="Von Dassow P."/>
            <person name="Badger J.H."/>
            <person name="Coutinho P.M."/>
            <person name="Demir E."/>
            <person name="Dubchak I."/>
            <person name="Gentemann C."/>
            <person name="Eikrem W."/>
            <person name="Gready J.E."/>
            <person name="John U."/>
            <person name="Lanier W."/>
            <person name="Lindquist E.A."/>
            <person name="Lucas S."/>
            <person name="Mayer K.F."/>
            <person name="Moreau H."/>
            <person name="Not F."/>
            <person name="Otillar R."/>
            <person name="Panaud O."/>
            <person name="Pangilinan J."/>
            <person name="Paulsen I."/>
            <person name="Piegu B."/>
            <person name="Poliakov A."/>
            <person name="Robbens S."/>
            <person name="Schmutz J."/>
            <person name="Toulza E."/>
            <person name="Wyss T."/>
            <person name="Zelensky A."/>
            <person name="Zhou K."/>
            <person name="Armbrust E.V."/>
            <person name="Bhattacharya D."/>
            <person name="Goodenough U.W."/>
            <person name="Van de Peer Y."/>
            <person name="Grigoriev I.V."/>
        </authorList>
    </citation>
    <scope>NUCLEOTIDE SEQUENCE [LARGE SCALE GENOMIC DNA]</scope>
    <source>
        <strain evidence="8">RCC299 / NOUM17</strain>
    </source>
</reference>
<evidence type="ECO:0000256" key="1">
    <source>
        <dbReference type="ARBA" id="ARBA00004141"/>
    </source>
</evidence>
<protein>
    <recommendedName>
        <fullName evidence="6">GDT1 family protein</fullName>
    </recommendedName>
</protein>
<evidence type="ECO:0000256" key="5">
    <source>
        <dbReference type="ARBA" id="ARBA00023136"/>
    </source>
</evidence>
<dbReference type="KEGG" id="mis:MICPUN_70678"/>
<dbReference type="GO" id="GO:0032472">
    <property type="term" value="P:Golgi calcium ion transport"/>
    <property type="evidence" value="ECO:0007669"/>
    <property type="project" value="TreeGrafter"/>
</dbReference>
<comment type="similarity">
    <text evidence="2 6">Belongs to the GDT1 family.</text>
</comment>
<keyword evidence="8" id="KW-1185">Reference proteome</keyword>
<feature type="transmembrane region" description="Helical" evidence="6">
    <location>
        <begin position="33"/>
        <end position="53"/>
    </location>
</feature>
<feature type="transmembrane region" description="Helical" evidence="6">
    <location>
        <begin position="161"/>
        <end position="186"/>
    </location>
</feature>
<name>C1EDJ7_MICCC</name>